<sequence>MRFLYIELEKARRTRSFLFTVLLMTVAVFWNLVTRMQYLNKPQLHHVGTLFNSQSVDSLLLPLAVCLFVSRIVGNEKQGDTFKLQQSNGITILLIFYSKLILTVLFFTLLSACEIAIIAGYGYALGLSIPVSVLLIQWCAQIMGSFMLALIYVTSAMLINKSGIIIASGFVGGFLGIVLSSWSLHLWGIINIWALSAYLAPYKYHISGSEQESLRMNFVVDSQLGIRFVIALALCVCVYIVSHRLIAQKEGQL</sequence>
<dbReference type="RefSeq" id="WP_101541533.1">
    <property type="nucleotide sequence ID" value="NZ_CAUPEW010000001.1"/>
</dbReference>
<accession>A0A2I1M3E2</accession>
<evidence type="ECO:0000313" key="2">
    <source>
        <dbReference type="EMBL" id="PKZ14637.1"/>
    </source>
</evidence>
<dbReference type="Pfam" id="PF12730">
    <property type="entry name" value="ABC2_membrane_4"/>
    <property type="match status" value="1"/>
</dbReference>
<protein>
    <submittedName>
        <fullName evidence="2">Transporter</fullName>
    </submittedName>
</protein>
<keyword evidence="1" id="KW-0472">Membrane</keyword>
<feature type="transmembrane region" description="Helical" evidence="1">
    <location>
        <begin position="94"/>
        <end position="123"/>
    </location>
</feature>
<evidence type="ECO:0000313" key="3">
    <source>
        <dbReference type="Proteomes" id="UP000242263"/>
    </source>
</evidence>
<evidence type="ECO:0000256" key="1">
    <source>
        <dbReference type="SAM" id="Phobius"/>
    </source>
</evidence>
<keyword evidence="1" id="KW-1133">Transmembrane helix</keyword>
<feature type="transmembrane region" description="Helical" evidence="1">
    <location>
        <begin position="16"/>
        <end position="33"/>
    </location>
</feature>
<comment type="caution">
    <text evidence="2">The sequence shown here is derived from an EMBL/GenBank/DDBJ whole genome shotgun (WGS) entry which is preliminary data.</text>
</comment>
<name>A0A2I1M3E2_9BIFI</name>
<reference evidence="2 3" key="1">
    <citation type="submission" date="2017-12" db="EMBL/GenBank/DDBJ databases">
        <title>Phylogenetic diversity of female urinary microbiome.</title>
        <authorList>
            <person name="Thomas-White K."/>
            <person name="Wolfe A.J."/>
        </authorList>
    </citation>
    <scope>NUCLEOTIDE SEQUENCE [LARGE SCALE GENOMIC DNA]</scope>
    <source>
        <strain evidence="2 3">UMB0064</strain>
    </source>
</reference>
<gene>
    <name evidence="2" type="ORF">CYJ32_06810</name>
</gene>
<feature type="transmembrane region" description="Helical" evidence="1">
    <location>
        <begin position="129"/>
        <end position="153"/>
    </location>
</feature>
<feature type="transmembrane region" description="Helical" evidence="1">
    <location>
        <begin position="165"/>
        <end position="190"/>
    </location>
</feature>
<feature type="transmembrane region" description="Helical" evidence="1">
    <location>
        <begin position="224"/>
        <end position="242"/>
    </location>
</feature>
<dbReference type="AlphaFoldDB" id="A0A2I1M3E2"/>
<organism evidence="2 3">
    <name type="scientific">Alloscardovia omnicolens</name>
    <dbReference type="NCBI Taxonomy" id="419015"/>
    <lineage>
        <taxon>Bacteria</taxon>
        <taxon>Bacillati</taxon>
        <taxon>Actinomycetota</taxon>
        <taxon>Actinomycetes</taxon>
        <taxon>Bifidobacteriales</taxon>
        <taxon>Bifidobacteriaceae</taxon>
        <taxon>Alloscardovia</taxon>
    </lineage>
</organism>
<feature type="transmembrane region" description="Helical" evidence="1">
    <location>
        <begin position="53"/>
        <end position="73"/>
    </location>
</feature>
<keyword evidence="1" id="KW-0812">Transmembrane</keyword>
<proteinExistence type="predicted"/>
<dbReference type="Proteomes" id="UP000242263">
    <property type="component" value="Unassembled WGS sequence"/>
</dbReference>
<dbReference type="EMBL" id="PKGU01000004">
    <property type="protein sequence ID" value="PKZ14637.1"/>
    <property type="molecule type" value="Genomic_DNA"/>
</dbReference>